<dbReference type="PANTHER" id="PTHR46797:SF1">
    <property type="entry name" value="METHYLPHOSPHONATE SYNTHASE"/>
    <property type="match status" value="1"/>
</dbReference>
<dbReference type="SUPFAM" id="SSF47413">
    <property type="entry name" value="lambda repressor-like DNA-binding domains"/>
    <property type="match status" value="1"/>
</dbReference>
<evidence type="ECO:0000256" key="1">
    <source>
        <dbReference type="ARBA" id="ARBA00023125"/>
    </source>
</evidence>
<reference evidence="4" key="1">
    <citation type="journal article" date="2019" name="Int. J. Syst. Evol. Microbiol.">
        <title>The Global Catalogue of Microorganisms (GCM) 10K type strain sequencing project: providing services to taxonomists for standard genome sequencing and annotation.</title>
        <authorList>
            <consortium name="The Broad Institute Genomics Platform"/>
            <consortium name="The Broad Institute Genome Sequencing Center for Infectious Disease"/>
            <person name="Wu L."/>
            <person name="Ma J."/>
        </authorList>
    </citation>
    <scope>NUCLEOTIDE SEQUENCE [LARGE SCALE GENOMIC DNA]</scope>
    <source>
        <strain evidence="4">JCM 6242</strain>
    </source>
</reference>
<dbReference type="RefSeq" id="WP_344970298.1">
    <property type="nucleotide sequence ID" value="NZ_BAAAVI010000013.1"/>
</dbReference>
<dbReference type="InterPro" id="IPR050807">
    <property type="entry name" value="TransReg_Diox_bact_type"/>
</dbReference>
<dbReference type="Gene3D" id="1.10.260.40">
    <property type="entry name" value="lambda repressor-like DNA-binding domains"/>
    <property type="match status" value="1"/>
</dbReference>
<dbReference type="SMART" id="SM00530">
    <property type="entry name" value="HTH_XRE"/>
    <property type="match status" value="1"/>
</dbReference>
<keyword evidence="1" id="KW-0238">DNA-binding</keyword>
<dbReference type="Proteomes" id="UP001500831">
    <property type="component" value="Unassembled WGS sequence"/>
</dbReference>
<evidence type="ECO:0000259" key="2">
    <source>
        <dbReference type="PROSITE" id="PS50943"/>
    </source>
</evidence>
<gene>
    <name evidence="3" type="ORF">GCM10010517_22370</name>
</gene>
<proteinExistence type="predicted"/>
<dbReference type="CDD" id="cd00093">
    <property type="entry name" value="HTH_XRE"/>
    <property type="match status" value="1"/>
</dbReference>
<keyword evidence="4" id="KW-1185">Reference proteome</keyword>
<feature type="domain" description="HTH cro/C1-type" evidence="2">
    <location>
        <begin position="11"/>
        <end position="66"/>
    </location>
</feature>
<name>A0ABP6IAP6_9ACTN</name>
<protein>
    <submittedName>
        <fullName evidence="3">Helix-turn-helix transcriptional regulator</fullName>
    </submittedName>
</protein>
<evidence type="ECO:0000313" key="3">
    <source>
        <dbReference type="EMBL" id="GAA2863338.1"/>
    </source>
</evidence>
<organism evidence="3 4">
    <name type="scientific">Streptosporangium fragile</name>
    <dbReference type="NCBI Taxonomy" id="46186"/>
    <lineage>
        <taxon>Bacteria</taxon>
        <taxon>Bacillati</taxon>
        <taxon>Actinomycetota</taxon>
        <taxon>Actinomycetes</taxon>
        <taxon>Streptosporangiales</taxon>
        <taxon>Streptosporangiaceae</taxon>
        <taxon>Streptosporangium</taxon>
    </lineage>
</organism>
<dbReference type="PROSITE" id="PS50943">
    <property type="entry name" value="HTH_CROC1"/>
    <property type="match status" value="1"/>
</dbReference>
<sequence>MSDDSTIGQRLRRARRYRGMSLQLLADRSGLSKGFLSMVENGRRSLERRSHITALADALEVSVAELTGQPYSPPPKSDGAGGHDAVPRVRVALLGSSLDEPADVPARPLDHLLAETELVERLCEASRYGEFGQLLPDLLPQLHVVVETGDERQRQEGLRAVVRACHATFYLLKDLGYLDLSQIAVQQAREAAAMLDDPALTGLAAFVRTHALMPAGVYPVALKNAERAADRLQLVAAGPARELYGMLHLSAALASVSLNRFGDAEAHLDEAVETAGRTGEGNAFGLHFGPTNVGVWQVALTLERGDGGKADEIARSVKTDLITSAGRKASFYADWGRALAQLPARERDAVAKIRQAEALAAEQVRNNPLVRETVSNLLSRGRGPAVGRDLRGLAYRFGIS</sequence>
<accession>A0ABP6IAP6</accession>
<evidence type="ECO:0000313" key="4">
    <source>
        <dbReference type="Proteomes" id="UP001500831"/>
    </source>
</evidence>
<dbReference type="InterPro" id="IPR001387">
    <property type="entry name" value="Cro/C1-type_HTH"/>
</dbReference>
<dbReference type="InterPro" id="IPR010982">
    <property type="entry name" value="Lambda_DNA-bd_dom_sf"/>
</dbReference>
<comment type="caution">
    <text evidence="3">The sequence shown here is derived from an EMBL/GenBank/DDBJ whole genome shotgun (WGS) entry which is preliminary data.</text>
</comment>
<dbReference type="PANTHER" id="PTHR46797">
    <property type="entry name" value="HTH-TYPE TRANSCRIPTIONAL REGULATOR"/>
    <property type="match status" value="1"/>
</dbReference>
<dbReference type="Pfam" id="PF13560">
    <property type="entry name" value="HTH_31"/>
    <property type="match status" value="1"/>
</dbReference>
<dbReference type="EMBL" id="BAAAVI010000013">
    <property type="protein sequence ID" value="GAA2863338.1"/>
    <property type="molecule type" value="Genomic_DNA"/>
</dbReference>